<name>A0A2P6ME33_ALKUR</name>
<dbReference type="InterPro" id="IPR036412">
    <property type="entry name" value="HAD-like_sf"/>
</dbReference>
<dbReference type="EMBL" id="PVNS01000015">
    <property type="protein sequence ID" value="PRO64530.1"/>
    <property type="molecule type" value="Genomic_DNA"/>
</dbReference>
<comment type="caution">
    <text evidence="3">The sequence shown here is derived from an EMBL/GenBank/DDBJ whole genome shotgun (WGS) entry which is preliminary data.</text>
</comment>
<sequence>MKKGIMMDMDGTLFQTDVLLEPALAETFSALRTRMIWQGDTPIEKYREIMGVPLPEVWKTLLAEQSDLERELADELFQEALVRRIGEGEGRLYQGVKTALRELAEDHWRLHVISNGRRPYLEAIVDAHGLRPYLAGVHSIDDLPEGNKTALCGHVLEKEPLEKAVMIGDRASDGEAGRAYQLPFIGCTFGFALEEELAAADARMNEWKEVQKHLDQVC</sequence>
<proteinExistence type="predicted"/>
<evidence type="ECO:0000313" key="4">
    <source>
        <dbReference type="Proteomes" id="UP000243650"/>
    </source>
</evidence>
<evidence type="ECO:0000313" key="3">
    <source>
        <dbReference type="EMBL" id="PRO64530.1"/>
    </source>
</evidence>
<dbReference type="InterPro" id="IPR023214">
    <property type="entry name" value="HAD_sf"/>
</dbReference>
<gene>
    <name evidence="3" type="ORF">C6I21_14505</name>
</gene>
<dbReference type="OrthoDB" id="9792518at2"/>
<evidence type="ECO:0000256" key="1">
    <source>
        <dbReference type="ARBA" id="ARBA00022801"/>
    </source>
</evidence>
<keyword evidence="4" id="KW-1185">Reference proteome</keyword>
<keyword evidence="2" id="KW-0460">Magnesium</keyword>
<dbReference type="GO" id="GO:0006281">
    <property type="term" value="P:DNA repair"/>
    <property type="evidence" value="ECO:0007669"/>
    <property type="project" value="TreeGrafter"/>
</dbReference>
<keyword evidence="1" id="KW-0378">Hydrolase</keyword>
<dbReference type="InterPro" id="IPR050155">
    <property type="entry name" value="HAD-like_hydrolase_sf"/>
</dbReference>
<reference evidence="3 4" key="1">
    <citation type="submission" date="2018-03" db="EMBL/GenBank/DDBJ databases">
        <title>Bacillus urumqiensis sp. nov., a moderately haloalkaliphilic bacterium isolated from a salt lake.</title>
        <authorList>
            <person name="Zhao B."/>
            <person name="Liao Z."/>
        </authorList>
    </citation>
    <scope>NUCLEOTIDE SEQUENCE [LARGE SCALE GENOMIC DNA]</scope>
    <source>
        <strain evidence="3 4">BZ-SZ-XJ18</strain>
    </source>
</reference>
<dbReference type="SUPFAM" id="SSF56784">
    <property type="entry name" value="HAD-like"/>
    <property type="match status" value="1"/>
</dbReference>
<dbReference type="GO" id="GO:0005829">
    <property type="term" value="C:cytosol"/>
    <property type="evidence" value="ECO:0007669"/>
    <property type="project" value="TreeGrafter"/>
</dbReference>
<dbReference type="InterPro" id="IPR023198">
    <property type="entry name" value="PGP-like_dom2"/>
</dbReference>
<dbReference type="GO" id="GO:0008967">
    <property type="term" value="F:phosphoglycolate phosphatase activity"/>
    <property type="evidence" value="ECO:0007669"/>
    <property type="project" value="TreeGrafter"/>
</dbReference>
<dbReference type="Gene3D" id="1.10.150.240">
    <property type="entry name" value="Putative phosphatase, domain 2"/>
    <property type="match status" value="1"/>
</dbReference>
<dbReference type="PANTHER" id="PTHR43434:SF1">
    <property type="entry name" value="PHOSPHOGLYCOLATE PHOSPHATASE"/>
    <property type="match status" value="1"/>
</dbReference>
<dbReference type="PANTHER" id="PTHR43434">
    <property type="entry name" value="PHOSPHOGLYCOLATE PHOSPHATASE"/>
    <property type="match status" value="1"/>
</dbReference>
<dbReference type="AlphaFoldDB" id="A0A2P6ME33"/>
<dbReference type="Proteomes" id="UP000243650">
    <property type="component" value="Unassembled WGS sequence"/>
</dbReference>
<dbReference type="Pfam" id="PF00702">
    <property type="entry name" value="Hydrolase"/>
    <property type="match status" value="1"/>
</dbReference>
<dbReference type="RefSeq" id="WP_105960194.1">
    <property type="nucleotide sequence ID" value="NZ_PVNS01000015.1"/>
</dbReference>
<protein>
    <submittedName>
        <fullName evidence="3">Nucleosidase</fullName>
    </submittedName>
</protein>
<evidence type="ECO:0000256" key="2">
    <source>
        <dbReference type="ARBA" id="ARBA00022842"/>
    </source>
</evidence>
<accession>A0A2P6ME33</accession>
<organism evidence="3 4">
    <name type="scientific">Alkalicoccus urumqiensis</name>
    <name type="common">Bacillus urumqiensis</name>
    <dbReference type="NCBI Taxonomy" id="1548213"/>
    <lineage>
        <taxon>Bacteria</taxon>
        <taxon>Bacillati</taxon>
        <taxon>Bacillota</taxon>
        <taxon>Bacilli</taxon>
        <taxon>Bacillales</taxon>
        <taxon>Bacillaceae</taxon>
        <taxon>Alkalicoccus</taxon>
    </lineage>
</organism>
<dbReference type="Gene3D" id="3.40.50.1000">
    <property type="entry name" value="HAD superfamily/HAD-like"/>
    <property type="match status" value="1"/>
</dbReference>